<name>A0A8I0AD69_9FIRM</name>
<accession>A0A8I0AD69</accession>
<keyword evidence="2" id="KW-1185">Reference proteome</keyword>
<dbReference type="SUPFAM" id="SSF63829">
    <property type="entry name" value="Calcium-dependent phosphotriesterase"/>
    <property type="match status" value="1"/>
</dbReference>
<dbReference type="EMBL" id="JACOOX010000001">
    <property type="protein sequence ID" value="MBC5661618.1"/>
    <property type="molecule type" value="Genomic_DNA"/>
</dbReference>
<gene>
    <name evidence="1" type="ORF">H8S09_01710</name>
</gene>
<organism evidence="1 2">
    <name type="scientific">Coprococcus hominis</name>
    <name type="common">ex Liu et al. 2022</name>
    <dbReference type="NCBI Taxonomy" id="2763039"/>
    <lineage>
        <taxon>Bacteria</taxon>
        <taxon>Bacillati</taxon>
        <taxon>Bacillota</taxon>
        <taxon>Clostridia</taxon>
        <taxon>Lachnospirales</taxon>
        <taxon>Lachnospiraceae</taxon>
        <taxon>Coprococcus</taxon>
    </lineage>
</organism>
<dbReference type="Gene3D" id="3.40.190.10">
    <property type="entry name" value="Periplasmic binding protein-like II"/>
    <property type="match status" value="1"/>
</dbReference>
<dbReference type="Proteomes" id="UP000615234">
    <property type="component" value="Unassembled WGS sequence"/>
</dbReference>
<dbReference type="RefSeq" id="WP_182427532.1">
    <property type="nucleotide sequence ID" value="NZ_JACOOX010000001.1"/>
</dbReference>
<reference evidence="1 2" key="1">
    <citation type="submission" date="2020-08" db="EMBL/GenBank/DDBJ databases">
        <title>Genome public.</title>
        <authorList>
            <person name="Liu C."/>
            <person name="Sun Q."/>
        </authorList>
    </citation>
    <scope>NUCLEOTIDE SEQUENCE [LARGE SCALE GENOMIC DNA]</scope>
    <source>
        <strain evidence="1 2">NSJ-10</strain>
    </source>
</reference>
<dbReference type="Pfam" id="PF01547">
    <property type="entry name" value="SBP_bac_1"/>
    <property type="match status" value="1"/>
</dbReference>
<evidence type="ECO:0000313" key="1">
    <source>
        <dbReference type="EMBL" id="MBC5661618.1"/>
    </source>
</evidence>
<dbReference type="AlphaFoldDB" id="A0A8I0AD69"/>
<proteinExistence type="predicted"/>
<evidence type="ECO:0000313" key="2">
    <source>
        <dbReference type="Proteomes" id="UP000615234"/>
    </source>
</evidence>
<dbReference type="InterPro" id="IPR006059">
    <property type="entry name" value="SBP"/>
</dbReference>
<dbReference type="SUPFAM" id="SSF53850">
    <property type="entry name" value="Periplasmic binding protein-like II"/>
    <property type="match status" value="1"/>
</dbReference>
<protein>
    <submittedName>
        <fullName evidence="1">Carbohydrate ABC transporter substrate-binding protein</fullName>
    </submittedName>
</protein>
<comment type="caution">
    <text evidence="1">The sequence shown here is derived from an EMBL/GenBank/DDBJ whole genome shotgun (WGS) entry which is preliminary data.</text>
</comment>
<sequence length="760" mass="86025">MKRIGFYLIMLIGMMLCWGCGDHKITESTETEAGLSEYRMAQLDMTQICGFGKVQDEYVCIGEAENGGYIRLTGEKPDGDFRQEELKLDSVMDETDMITAADMDEAGSMYLAVSRMDDKRDITGRIVKVMPDDTVQILADHIEENVKNIRLTADGYIIGCADGVIQCFSMEGQKKYEIENSDYTDICVAGDKLVVLTARDIETYDISDGHMLETITSFDDTLTEGLEDAASEKGKDALSCSNIMKYDEKSDQIYIMLGTGLFAYKLSDKLGTRLTTFKSADIRYDFVVEDSDTFVAVTGDKSGNKRIVVYSSSDAYAAYNSTKEASDSRTVTVYSLYYTESYENLITWYESDHSDITVQYIWGVDDQNGISEKDAISSLNTQLLAGEGPDVIIMDGLNVKSYENTGVLMDLSQVLDDIQKENPSCLKNVLYTYKNEDGSVYAIPAMETFTAVIGPEAEIRNVTDVQSLVAYINSQDKPADGNDLSFYYLESYFDTLYPVYASEIVDMEEHYDREMLKKFLEDLRLLYDLEMARTTQDQINDWTARFGAYEENIKDNYSGYMSPLFNREWSGRKLAFVDMKTMSEAWLFYSIKEDSMVGMEDNTANRDYDYEPWGTDEGMIYVPNTILAVNSKKENRDSAVEFVKALFSAEVQKKYYGTECGNPVNMDGVRAWNEDALSMGTPGGAIEVGGNNYLNWTYWRTDEYLEDYIDKLSRLCVPSNPDVRIRSMIRENATDYLEGNASLEDTLNIIDKLLNVYLKE</sequence>